<accession>W2T1Q1</accession>
<dbReference type="EMBL" id="KI660327">
    <property type="protein sequence ID" value="ETN74902.1"/>
    <property type="molecule type" value="Genomic_DNA"/>
</dbReference>
<keyword evidence="2" id="KW-1185">Reference proteome</keyword>
<gene>
    <name evidence="1" type="ORF">NECAME_12650</name>
</gene>
<dbReference type="Proteomes" id="UP000053676">
    <property type="component" value="Unassembled WGS sequence"/>
</dbReference>
<protein>
    <submittedName>
        <fullName evidence="1">Uncharacterized protein</fullName>
    </submittedName>
</protein>
<dbReference type="KEGG" id="nai:NECAME_12650"/>
<organism evidence="1 2">
    <name type="scientific">Necator americanus</name>
    <name type="common">Human hookworm</name>
    <dbReference type="NCBI Taxonomy" id="51031"/>
    <lineage>
        <taxon>Eukaryota</taxon>
        <taxon>Metazoa</taxon>
        <taxon>Ecdysozoa</taxon>
        <taxon>Nematoda</taxon>
        <taxon>Chromadorea</taxon>
        <taxon>Rhabditida</taxon>
        <taxon>Rhabditina</taxon>
        <taxon>Rhabditomorpha</taxon>
        <taxon>Strongyloidea</taxon>
        <taxon>Ancylostomatidae</taxon>
        <taxon>Bunostominae</taxon>
        <taxon>Necator</taxon>
    </lineage>
</organism>
<reference evidence="2" key="1">
    <citation type="journal article" date="2014" name="Nat. Genet.">
        <title>Genome of the human hookworm Necator americanus.</title>
        <authorList>
            <person name="Tang Y.T."/>
            <person name="Gao X."/>
            <person name="Rosa B.A."/>
            <person name="Abubucker S."/>
            <person name="Hallsworth-Pepin K."/>
            <person name="Martin J."/>
            <person name="Tyagi R."/>
            <person name="Heizer E."/>
            <person name="Zhang X."/>
            <person name="Bhonagiri-Palsikar V."/>
            <person name="Minx P."/>
            <person name="Warren W.C."/>
            <person name="Wang Q."/>
            <person name="Zhan B."/>
            <person name="Hotez P.J."/>
            <person name="Sternberg P.W."/>
            <person name="Dougall A."/>
            <person name="Gaze S.T."/>
            <person name="Mulvenna J."/>
            <person name="Sotillo J."/>
            <person name="Ranganathan S."/>
            <person name="Rabelo E.M."/>
            <person name="Wilson R.K."/>
            <person name="Felgner P.L."/>
            <person name="Bethony J."/>
            <person name="Hawdon J.M."/>
            <person name="Gasser R.B."/>
            <person name="Loukas A."/>
            <person name="Mitreva M."/>
        </authorList>
    </citation>
    <scope>NUCLEOTIDE SEQUENCE [LARGE SCALE GENOMIC DNA]</scope>
</reference>
<sequence length="67" mass="7923">MITAMRVQFQDRTLYIDYRTDVCEGLPLLVWFLNCSPLPDIPSEPNISMQFTELPNRKENLTEEIEF</sequence>
<evidence type="ECO:0000313" key="2">
    <source>
        <dbReference type="Proteomes" id="UP000053676"/>
    </source>
</evidence>
<dbReference type="AlphaFoldDB" id="W2T1Q1"/>
<evidence type="ECO:0000313" key="1">
    <source>
        <dbReference type="EMBL" id="ETN74902.1"/>
    </source>
</evidence>
<proteinExistence type="predicted"/>
<name>W2T1Q1_NECAM</name>